<evidence type="ECO:0000259" key="2">
    <source>
        <dbReference type="Pfam" id="PF09835"/>
    </source>
</evidence>
<keyword evidence="4" id="KW-1185">Reference proteome</keyword>
<evidence type="ECO:0000256" key="1">
    <source>
        <dbReference type="SAM" id="Phobius"/>
    </source>
</evidence>
<accession>A0ABV6K028</accession>
<dbReference type="InterPro" id="IPR018639">
    <property type="entry name" value="DUF2062"/>
</dbReference>
<dbReference type="RefSeq" id="WP_377046685.1">
    <property type="nucleotide sequence ID" value="NZ_JBHLUN010000023.1"/>
</dbReference>
<dbReference type="Pfam" id="PF09835">
    <property type="entry name" value="DUF2062"/>
    <property type="match status" value="1"/>
</dbReference>
<keyword evidence="1" id="KW-0472">Membrane</keyword>
<protein>
    <submittedName>
        <fullName evidence="3">DUF2062 domain-containing protein</fullName>
    </submittedName>
</protein>
<reference evidence="3 4" key="1">
    <citation type="submission" date="2024-09" db="EMBL/GenBank/DDBJ databases">
        <authorList>
            <person name="Sun Q."/>
            <person name="Mori K."/>
        </authorList>
    </citation>
    <scope>NUCLEOTIDE SEQUENCE [LARGE SCALE GENOMIC DNA]</scope>
    <source>
        <strain evidence="3 4">TBRC 5777</strain>
    </source>
</reference>
<feature type="domain" description="DUF2062" evidence="2">
    <location>
        <begin position="12"/>
        <end position="155"/>
    </location>
</feature>
<dbReference type="PANTHER" id="PTHR40547:SF1">
    <property type="entry name" value="SLL0298 PROTEIN"/>
    <property type="match status" value="1"/>
</dbReference>
<dbReference type="EMBL" id="JBHLUN010000023">
    <property type="protein sequence ID" value="MFC0410927.1"/>
    <property type="molecule type" value="Genomic_DNA"/>
</dbReference>
<name>A0ABV6K028_9PROT</name>
<gene>
    <name evidence="3" type="ORF">ACFFGY_22005</name>
</gene>
<evidence type="ECO:0000313" key="4">
    <source>
        <dbReference type="Proteomes" id="UP001589865"/>
    </source>
</evidence>
<dbReference type="Proteomes" id="UP001589865">
    <property type="component" value="Unassembled WGS sequence"/>
</dbReference>
<feature type="transmembrane region" description="Helical" evidence="1">
    <location>
        <begin position="35"/>
        <end position="61"/>
    </location>
</feature>
<organism evidence="3 4">
    <name type="scientific">Roseomonas elaeocarpi</name>
    <dbReference type="NCBI Taxonomy" id="907779"/>
    <lineage>
        <taxon>Bacteria</taxon>
        <taxon>Pseudomonadati</taxon>
        <taxon>Pseudomonadota</taxon>
        <taxon>Alphaproteobacteria</taxon>
        <taxon>Acetobacterales</taxon>
        <taxon>Roseomonadaceae</taxon>
        <taxon>Roseomonas</taxon>
    </lineage>
</organism>
<comment type="caution">
    <text evidence="3">The sequence shown here is derived from an EMBL/GenBank/DDBJ whole genome shotgun (WGS) entry which is preliminary data.</text>
</comment>
<sequence length="169" mass="17890">MTLRGRLAAARRALGEGWERLLDTPGGQGRVARGIAAGAFAAMMPAFGLHLVLAALVALLLRGSFTAAGAACLLLGNPLTHAVLVPTELAIGRLFLPPHRRWVPAHPPAWLPHWVLEILPGAEDALLGGLLLGAVVSTACWFLARRALASRARHHHLVHPVIRGEKGPV</sequence>
<evidence type="ECO:0000313" key="3">
    <source>
        <dbReference type="EMBL" id="MFC0410927.1"/>
    </source>
</evidence>
<dbReference type="PANTHER" id="PTHR40547">
    <property type="entry name" value="SLL0298 PROTEIN"/>
    <property type="match status" value="1"/>
</dbReference>
<keyword evidence="1" id="KW-1133">Transmembrane helix</keyword>
<proteinExistence type="predicted"/>
<feature type="transmembrane region" description="Helical" evidence="1">
    <location>
        <begin position="125"/>
        <end position="144"/>
    </location>
</feature>
<keyword evidence="1" id="KW-0812">Transmembrane</keyword>